<proteinExistence type="predicted"/>
<protein>
    <recommendedName>
        <fullName evidence="2">Tc1-like transposase DDE domain-containing protein</fullName>
    </recommendedName>
</protein>
<feature type="domain" description="Tc1-like transposase DDE" evidence="2">
    <location>
        <begin position="162"/>
        <end position="321"/>
    </location>
</feature>
<dbReference type="InterPro" id="IPR036397">
    <property type="entry name" value="RNaseH_sf"/>
</dbReference>
<dbReference type="Proteomes" id="UP000053958">
    <property type="component" value="Unassembled WGS sequence"/>
</dbReference>
<keyword evidence="4" id="KW-1185">Reference proteome</keyword>
<dbReference type="Gene3D" id="3.30.420.10">
    <property type="entry name" value="Ribonuclease H-like superfamily/Ribonuclease H"/>
    <property type="match status" value="1"/>
</dbReference>
<evidence type="ECO:0000313" key="4">
    <source>
        <dbReference type="Proteomes" id="UP000053958"/>
    </source>
</evidence>
<reference evidence="3 4" key="1">
    <citation type="submission" date="2015-04" db="EMBL/GenBank/DDBJ databases">
        <authorList>
            <person name="Heijne W.H."/>
            <person name="Fedorova N.D."/>
            <person name="Nierman W.C."/>
            <person name="Vollebregt A.W."/>
            <person name="Zhao Z."/>
            <person name="Wu L."/>
            <person name="Kumar M."/>
            <person name="Stam H."/>
            <person name="van den Berg M.A."/>
            <person name="Pel H.J."/>
        </authorList>
    </citation>
    <scope>NUCLEOTIDE SEQUENCE [LARGE SCALE GENOMIC DNA]</scope>
    <source>
        <strain evidence="3 4">CBS 393.64</strain>
    </source>
</reference>
<dbReference type="Pfam" id="PF13358">
    <property type="entry name" value="DDE_3"/>
    <property type="match status" value="1"/>
</dbReference>
<dbReference type="GeneID" id="25320364"/>
<dbReference type="GO" id="GO:0003676">
    <property type="term" value="F:nucleic acid binding"/>
    <property type="evidence" value="ECO:0007669"/>
    <property type="project" value="InterPro"/>
</dbReference>
<dbReference type="STRING" id="1408163.A0A0F4YI35"/>
<sequence length="358" mass="41039">MAFSNPRRPQPDLTNQMAMANNATLSYIRKYAGDKVSNDEIPPRTGTPRRAGSGAGANAAKNEERGSKKAERRGRPKKISDDLIQKMIQMLETSSGEVSWEELGHAVGVEGVHLQTIRNYMVREGYCKRISCQQKWLTRKIRETRMQYALAHQHWQNEWRSVLFSDVVNFGLGASRKARVFNRKDERLCEDCLQSREEVDKSLFHCWAMVGYDYKSPLVFYNTSGTGGAVLSQQDYITQILRPHVQPITSTRRVIFLEDANGIYEHPSSGRSLVQAYMDSLNLPCLRNPQASPDLNIVKDVLLLLKKRLQKRIINDEIQLRAAILEEWDKITTKEINKLVDSMKMRMEKVLLRKGMPI</sequence>
<accession>A0A0F4YI35</accession>
<name>A0A0F4YI35_RASE3</name>
<dbReference type="OrthoDB" id="5410741at2759"/>
<evidence type="ECO:0000256" key="1">
    <source>
        <dbReference type="SAM" id="MobiDB-lite"/>
    </source>
</evidence>
<evidence type="ECO:0000313" key="3">
    <source>
        <dbReference type="EMBL" id="KKA17957.1"/>
    </source>
</evidence>
<dbReference type="AlphaFoldDB" id="A0A0F4YI35"/>
<dbReference type="EMBL" id="LASV01000521">
    <property type="protein sequence ID" value="KKA17957.1"/>
    <property type="molecule type" value="Genomic_DNA"/>
</dbReference>
<gene>
    <name evidence="3" type="ORF">T310_8103</name>
</gene>
<dbReference type="RefSeq" id="XP_013324569.1">
    <property type="nucleotide sequence ID" value="XM_013469115.1"/>
</dbReference>
<feature type="region of interest" description="Disordered" evidence="1">
    <location>
        <begin position="34"/>
        <end position="81"/>
    </location>
</feature>
<evidence type="ECO:0000259" key="2">
    <source>
        <dbReference type="Pfam" id="PF13358"/>
    </source>
</evidence>
<organism evidence="3 4">
    <name type="scientific">Rasamsonia emersonii (strain ATCC 16479 / CBS 393.64 / IMI 116815)</name>
    <dbReference type="NCBI Taxonomy" id="1408163"/>
    <lineage>
        <taxon>Eukaryota</taxon>
        <taxon>Fungi</taxon>
        <taxon>Dikarya</taxon>
        <taxon>Ascomycota</taxon>
        <taxon>Pezizomycotina</taxon>
        <taxon>Eurotiomycetes</taxon>
        <taxon>Eurotiomycetidae</taxon>
        <taxon>Eurotiales</taxon>
        <taxon>Trichocomaceae</taxon>
        <taxon>Rasamsonia</taxon>
    </lineage>
</organism>
<dbReference type="InterPro" id="IPR038717">
    <property type="entry name" value="Tc1-like_DDE_dom"/>
</dbReference>
<comment type="caution">
    <text evidence="3">The sequence shown here is derived from an EMBL/GenBank/DDBJ whole genome shotgun (WGS) entry which is preliminary data.</text>
</comment>